<dbReference type="GO" id="GO:0032580">
    <property type="term" value="C:Golgi cisterna membrane"/>
    <property type="evidence" value="ECO:0007669"/>
    <property type="project" value="UniProtKB-SubCell"/>
</dbReference>
<evidence type="ECO:0000256" key="1">
    <source>
        <dbReference type="ARBA" id="ARBA00004447"/>
    </source>
</evidence>
<evidence type="ECO:0000256" key="4">
    <source>
        <dbReference type="ARBA" id="ARBA00022692"/>
    </source>
</evidence>
<name>A0AAD9JDM2_9ANNE</name>
<evidence type="ECO:0000256" key="6">
    <source>
        <dbReference type="ARBA" id="ARBA00022989"/>
    </source>
</evidence>
<comment type="caution">
    <text evidence="10">The sequence shown here is derived from an EMBL/GenBank/DDBJ whole genome shotgun (WGS) entry which is preliminary data.</text>
</comment>
<reference evidence="10" key="1">
    <citation type="journal article" date="2023" name="Mol. Biol. Evol.">
        <title>Third-Generation Sequencing Reveals the Adaptive Role of the Epigenome in Three Deep-Sea Polychaetes.</title>
        <authorList>
            <person name="Perez M."/>
            <person name="Aroh O."/>
            <person name="Sun Y."/>
            <person name="Lan Y."/>
            <person name="Juniper S.K."/>
            <person name="Young C.R."/>
            <person name="Angers B."/>
            <person name="Qian P.Y."/>
        </authorList>
    </citation>
    <scope>NUCLEOTIDE SEQUENCE</scope>
    <source>
        <strain evidence="10">P08H-3</strain>
    </source>
</reference>
<dbReference type="EC" id="2.4.1.-" evidence="9"/>
<evidence type="ECO:0000256" key="3">
    <source>
        <dbReference type="ARBA" id="ARBA00022679"/>
    </source>
</evidence>
<comment type="similarity">
    <text evidence="2 9">Belongs to the chondroitin N-acetylgalactosaminyltransferase family.</text>
</comment>
<keyword evidence="7 9" id="KW-0333">Golgi apparatus</keyword>
<protein>
    <recommendedName>
        <fullName evidence="9">Hexosyltransferase</fullName>
        <ecNumber evidence="9">2.4.1.-</ecNumber>
    </recommendedName>
</protein>
<evidence type="ECO:0000313" key="10">
    <source>
        <dbReference type="EMBL" id="KAK2150842.1"/>
    </source>
</evidence>
<keyword evidence="6" id="KW-1133">Transmembrane helix</keyword>
<sequence>MEEEFTDRRKTLMDEVNTLQDQIEREKLGYPWHNSTKQLISGISYSKKTEILPFEFYNRTHVMTTYMSANMEPSILLIGRKKSNFEDMLSFVEKSLATDQKRVRFINALRRTIPALGEVYEVLVGLPTSKEKHPLDVRSRSKVTVVRPFKPLTLVQSATVSELLPIDIVLSVNGSQIYTLPRFFNELLKAARADGALSLTVFYSGGENVSAVSQMLCSGSIPVRVVRTSDGTSDGVDSLRKAFQNRDRNGDSLLFFTDVDLIMKEKTFVRCRYHAVKGRSVYYPIPFGLYNPYFIYPLVYKMKIPKFETRLLIKESHGRWQLGFYGASCQYLSDFMKMTDGGHGLGTGPKKNPDELLFQKYLRSTYTVYRVYDPDIFHLYQPRRCATLPDQLFWTCILNKIHYTGPHVNMPLLIH</sequence>
<keyword evidence="5 9" id="KW-0735">Signal-anchor</keyword>
<keyword evidence="3 9" id="KW-0808">Transferase</keyword>
<organism evidence="10 11">
    <name type="scientific">Paralvinella palmiformis</name>
    <dbReference type="NCBI Taxonomy" id="53620"/>
    <lineage>
        <taxon>Eukaryota</taxon>
        <taxon>Metazoa</taxon>
        <taxon>Spiralia</taxon>
        <taxon>Lophotrochozoa</taxon>
        <taxon>Annelida</taxon>
        <taxon>Polychaeta</taxon>
        <taxon>Sedentaria</taxon>
        <taxon>Canalipalpata</taxon>
        <taxon>Terebellida</taxon>
        <taxon>Terebelliformia</taxon>
        <taxon>Alvinellidae</taxon>
        <taxon>Paralvinella</taxon>
    </lineage>
</organism>
<dbReference type="Proteomes" id="UP001208570">
    <property type="component" value="Unassembled WGS sequence"/>
</dbReference>
<dbReference type="AlphaFoldDB" id="A0AAD9JDM2"/>
<dbReference type="PANTHER" id="PTHR12369:SF45">
    <property type="entry name" value="HEXOSYLTRANSFERASE"/>
    <property type="match status" value="1"/>
</dbReference>
<dbReference type="InterPro" id="IPR008428">
    <property type="entry name" value="Chond_GalNAc"/>
</dbReference>
<evidence type="ECO:0000256" key="9">
    <source>
        <dbReference type="RuleBase" id="RU364016"/>
    </source>
</evidence>
<dbReference type="Pfam" id="PF05679">
    <property type="entry name" value="CHGN"/>
    <property type="match status" value="1"/>
</dbReference>
<comment type="subcellular location">
    <subcellularLocation>
        <location evidence="1 9">Golgi apparatus</location>
        <location evidence="1 9">Golgi stack membrane</location>
        <topology evidence="1 9">Single-pass type II membrane protein</topology>
    </subcellularLocation>
</comment>
<dbReference type="EMBL" id="JAODUP010000386">
    <property type="protein sequence ID" value="KAK2150842.1"/>
    <property type="molecule type" value="Genomic_DNA"/>
</dbReference>
<dbReference type="InterPro" id="IPR051227">
    <property type="entry name" value="CS_glycosyltransferase"/>
</dbReference>
<dbReference type="GO" id="GO:0047238">
    <property type="term" value="F:glucuronosyl-N-acetylgalactosaminyl-proteoglycan 4-beta-N-acetylgalactosaminyltransferase activity"/>
    <property type="evidence" value="ECO:0007669"/>
    <property type="project" value="TreeGrafter"/>
</dbReference>
<evidence type="ECO:0000256" key="2">
    <source>
        <dbReference type="ARBA" id="ARBA00009239"/>
    </source>
</evidence>
<evidence type="ECO:0000256" key="7">
    <source>
        <dbReference type="ARBA" id="ARBA00023034"/>
    </source>
</evidence>
<accession>A0AAD9JDM2</accession>
<evidence type="ECO:0000256" key="5">
    <source>
        <dbReference type="ARBA" id="ARBA00022968"/>
    </source>
</evidence>
<keyword evidence="4" id="KW-0812">Transmembrane</keyword>
<evidence type="ECO:0000313" key="11">
    <source>
        <dbReference type="Proteomes" id="UP001208570"/>
    </source>
</evidence>
<evidence type="ECO:0000256" key="8">
    <source>
        <dbReference type="ARBA" id="ARBA00023136"/>
    </source>
</evidence>
<dbReference type="PANTHER" id="PTHR12369">
    <property type="entry name" value="CHONDROITIN SYNTHASE"/>
    <property type="match status" value="1"/>
</dbReference>
<gene>
    <name evidence="10" type="ORF">LSH36_386g02022</name>
</gene>
<keyword evidence="8" id="KW-0472">Membrane</keyword>
<proteinExistence type="inferred from homology"/>
<keyword evidence="11" id="KW-1185">Reference proteome</keyword>